<dbReference type="Pfam" id="PF01272">
    <property type="entry name" value="GreA_GreB"/>
    <property type="match status" value="1"/>
</dbReference>
<dbReference type="InterPro" id="IPR001437">
    <property type="entry name" value="Tscrpt_elong_fac_GreA/B_C"/>
</dbReference>
<dbReference type="KEGG" id="malk:MalAC0309_0823"/>
<gene>
    <name evidence="2" type="primary">greA</name>
    <name evidence="2" type="ORF">MalAC0309_0823</name>
</gene>
<dbReference type="GO" id="GO:0003746">
    <property type="term" value="F:translation elongation factor activity"/>
    <property type="evidence" value="ECO:0007669"/>
    <property type="project" value="UniProtKB-KW"/>
</dbReference>
<dbReference type="GO" id="GO:0003677">
    <property type="term" value="F:DNA binding"/>
    <property type="evidence" value="ECO:0007669"/>
    <property type="project" value="InterPro"/>
</dbReference>
<dbReference type="InterPro" id="IPR036953">
    <property type="entry name" value="GreA/GreB_C_sf"/>
</dbReference>
<accession>A0A0U4WV40</accession>
<protein>
    <submittedName>
        <fullName evidence="2">Transcription elongation factor GreA</fullName>
    </submittedName>
</protein>
<organism evidence="2 3">
    <name type="scientific">Microcella alkaliphila</name>
    <dbReference type="NCBI Taxonomy" id="279828"/>
    <lineage>
        <taxon>Bacteria</taxon>
        <taxon>Bacillati</taxon>
        <taxon>Actinomycetota</taxon>
        <taxon>Actinomycetes</taxon>
        <taxon>Micrococcales</taxon>
        <taxon>Microbacteriaceae</taxon>
        <taxon>Microcella</taxon>
    </lineage>
</organism>
<name>A0A0U4WV40_9MICO</name>
<feature type="domain" description="Transcription elongation factor GreA/GreB C-terminal" evidence="1">
    <location>
        <begin position="56"/>
        <end position="131"/>
    </location>
</feature>
<dbReference type="Proteomes" id="UP000218965">
    <property type="component" value="Chromosome"/>
</dbReference>
<sequence length="135" mass="14569">MTSEKIWMTLAARERLEAELAECEAVAEPSNAVVVRARELRELLRNVVVGQMPDDGLVEPGMIVTIRFDSDGSETTFLLGSRTLSELDSSLEIDVYSPTSPLGTAINGHYVGDAVTFVAPSGEQRISIVATEPFG</sequence>
<evidence type="ECO:0000313" key="3">
    <source>
        <dbReference type="Proteomes" id="UP000218965"/>
    </source>
</evidence>
<dbReference type="EMBL" id="AP017315">
    <property type="protein sequence ID" value="BAU31690.1"/>
    <property type="molecule type" value="Genomic_DNA"/>
</dbReference>
<dbReference type="InterPro" id="IPR023459">
    <property type="entry name" value="Tscrpt_elong_fac_GreA/B_fam"/>
</dbReference>
<evidence type="ECO:0000313" key="2">
    <source>
        <dbReference type="EMBL" id="BAU31690.1"/>
    </source>
</evidence>
<dbReference type="SUPFAM" id="SSF54534">
    <property type="entry name" value="FKBP-like"/>
    <property type="match status" value="1"/>
</dbReference>
<dbReference type="GO" id="GO:0070063">
    <property type="term" value="F:RNA polymerase binding"/>
    <property type="evidence" value="ECO:0007669"/>
    <property type="project" value="InterPro"/>
</dbReference>
<reference evidence="2 3" key="2">
    <citation type="submission" date="2016-01" db="EMBL/GenBank/DDBJ databases">
        <title>Microcella alkaliphila JAM AC0309 whole genome shotgun sequence.</title>
        <authorList>
            <person name="Kurata A."/>
            <person name="Hirose Y."/>
            <person name="Kishimoto N."/>
            <person name="Kobayashi T."/>
        </authorList>
    </citation>
    <scope>NUCLEOTIDE SEQUENCE [LARGE SCALE GENOMIC DNA]</scope>
    <source>
        <strain evidence="2 3">JAM AC0309</strain>
    </source>
</reference>
<proteinExistence type="predicted"/>
<keyword evidence="2" id="KW-0251">Elongation factor</keyword>
<dbReference type="PIRSF" id="PIRSF006092">
    <property type="entry name" value="GreA_GreB"/>
    <property type="match status" value="1"/>
</dbReference>
<dbReference type="AlphaFoldDB" id="A0A0U4WV40"/>
<reference evidence="3" key="1">
    <citation type="submission" date="2015-12" db="EMBL/GenBank/DDBJ databases">
        <authorList>
            <person name="Shamseldin A."/>
            <person name="Moawad H."/>
            <person name="Abd El-Rahim W.M."/>
            <person name="Sadowsky M.J."/>
        </authorList>
    </citation>
    <scope>NUCLEOTIDE SEQUENCE [LARGE SCALE GENOMIC DNA]</scope>
    <source>
        <strain evidence="3">JAM AC0309</strain>
    </source>
</reference>
<dbReference type="GO" id="GO:0032784">
    <property type="term" value="P:regulation of DNA-templated transcription elongation"/>
    <property type="evidence" value="ECO:0007669"/>
    <property type="project" value="InterPro"/>
</dbReference>
<dbReference type="RefSeq" id="WP_197702252.1">
    <property type="nucleotide sequence ID" value="NZ_AP017315.1"/>
</dbReference>
<evidence type="ECO:0000259" key="1">
    <source>
        <dbReference type="Pfam" id="PF01272"/>
    </source>
</evidence>
<dbReference type="Gene3D" id="3.10.50.30">
    <property type="entry name" value="Transcription elongation factor, GreA/GreB, C-terminal domain"/>
    <property type="match status" value="1"/>
</dbReference>
<keyword evidence="2" id="KW-0648">Protein biosynthesis</keyword>